<proteinExistence type="predicted"/>
<dbReference type="OrthoDB" id="795065at2"/>
<dbReference type="KEGG" id="noj:EJ995_11495"/>
<protein>
    <recommendedName>
        <fullName evidence="1">YopA central domain-containing protein</fullName>
    </recommendedName>
</protein>
<dbReference type="EMBL" id="CP034549">
    <property type="protein sequence ID" value="AZQ44824.1"/>
    <property type="molecule type" value="Genomic_DNA"/>
</dbReference>
<sequence length="464" mass="53126">MTSDITDPDSRYPTIIEHITLPTTNASIIIHDGRFEIVSDNVSISCLGKFSFHWLPLVGVRFLGKPELLNKFSFEIFRKLEYFEVVINDNLAGKAFLTLVNFDNFGSITFEGVFAFETYTGDPSVKVNEIVFSIPNLRRLYGYPVQKKIGVIENRTSKSRLTFGDENYKFIIDSVYDYDKKLKGLENLGGFDILASGKLTCHKEPLNLSESQSIFRLVNNFLSFINGRRISGFMAQGLNKDEPLWTDYTSYLIEPFSLPQTWCPSRIYLSIDQLWKNYKKVASDPHDEDFLFTAIHWYLNANNNVGFTESSIIMAQTALELIYNWWIVEKKGLLSGRDASSISASNKIRLIVKNLGIETEVPLGLKCLNSYVSEQKRALDGPDVITEVRNMIVHSQIEKRMKLNKIDMSTKYEILELCIWYIELALLNILEYHGEYYNRTTKGATLKHGLQPVPWGVKPSKVSY</sequence>
<reference evidence="2 3" key="1">
    <citation type="submission" date="2018-12" db="EMBL/GenBank/DDBJ databases">
        <title>Complete genome of Nonlabens sp. MJ115.</title>
        <authorList>
            <person name="Choi H.S."/>
            <person name="Jung J."/>
        </authorList>
    </citation>
    <scope>NUCLEOTIDE SEQUENCE [LARGE SCALE GENOMIC DNA]</scope>
    <source>
        <strain evidence="2 3">MJ115</strain>
    </source>
</reference>
<dbReference type="RefSeq" id="WP_126448539.1">
    <property type="nucleotide sequence ID" value="NZ_CP034549.1"/>
</dbReference>
<evidence type="ECO:0000313" key="2">
    <source>
        <dbReference type="EMBL" id="AZQ44824.1"/>
    </source>
</evidence>
<dbReference type="Pfam" id="PF26308">
    <property type="entry name" value="YopA_M"/>
    <property type="match status" value="1"/>
</dbReference>
<accession>A0A3S9N0C1</accession>
<organism evidence="2 3">
    <name type="scientific">Nonlabens ponticola</name>
    <dbReference type="NCBI Taxonomy" id="2496866"/>
    <lineage>
        <taxon>Bacteria</taxon>
        <taxon>Pseudomonadati</taxon>
        <taxon>Bacteroidota</taxon>
        <taxon>Flavobacteriia</taxon>
        <taxon>Flavobacteriales</taxon>
        <taxon>Flavobacteriaceae</taxon>
        <taxon>Nonlabens</taxon>
    </lineage>
</organism>
<name>A0A3S9N0C1_9FLAO</name>
<gene>
    <name evidence="2" type="ORF">EJ995_11495</name>
</gene>
<dbReference type="AlphaFoldDB" id="A0A3S9N0C1"/>
<evidence type="ECO:0000259" key="1">
    <source>
        <dbReference type="Pfam" id="PF26308"/>
    </source>
</evidence>
<feature type="domain" description="YopA central" evidence="1">
    <location>
        <begin position="123"/>
        <end position="257"/>
    </location>
</feature>
<dbReference type="Proteomes" id="UP000279600">
    <property type="component" value="Chromosome"/>
</dbReference>
<evidence type="ECO:0000313" key="3">
    <source>
        <dbReference type="Proteomes" id="UP000279600"/>
    </source>
</evidence>
<keyword evidence="3" id="KW-1185">Reference proteome</keyword>
<dbReference type="InterPro" id="IPR058684">
    <property type="entry name" value="YopA_M"/>
</dbReference>